<feature type="domain" description="Response regulatory" evidence="2">
    <location>
        <begin position="9"/>
        <end position="125"/>
    </location>
</feature>
<dbReference type="SUPFAM" id="SSF52540">
    <property type="entry name" value="P-loop containing nucleoside triphosphate hydrolases"/>
    <property type="match status" value="1"/>
</dbReference>
<dbReference type="Gene3D" id="3.40.50.2300">
    <property type="match status" value="1"/>
</dbReference>
<dbReference type="PROSITE" id="PS50110">
    <property type="entry name" value="RESPONSE_REGULATORY"/>
    <property type="match status" value="1"/>
</dbReference>
<dbReference type="EMBL" id="LGKO01000005">
    <property type="protein sequence ID" value="KPL82766.1"/>
    <property type="molecule type" value="Genomic_DNA"/>
</dbReference>
<dbReference type="Pfam" id="PF00072">
    <property type="entry name" value="Response_reg"/>
    <property type="match status" value="1"/>
</dbReference>
<gene>
    <name evidence="3" type="ORF">SE15_11935</name>
</gene>
<dbReference type="GO" id="GO:0005524">
    <property type="term" value="F:ATP binding"/>
    <property type="evidence" value="ECO:0007669"/>
    <property type="project" value="TreeGrafter"/>
</dbReference>
<proteinExistence type="predicted"/>
<dbReference type="PANTHER" id="PTHR43384:SF13">
    <property type="entry name" value="SLR0110 PROTEIN"/>
    <property type="match status" value="1"/>
</dbReference>
<keyword evidence="4" id="KW-1185">Reference proteome</keyword>
<dbReference type="GO" id="GO:0005829">
    <property type="term" value="C:cytosol"/>
    <property type="evidence" value="ECO:0007669"/>
    <property type="project" value="TreeGrafter"/>
</dbReference>
<dbReference type="GO" id="GO:0000160">
    <property type="term" value="P:phosphorelay signal transduction system"/>
    <property type="evidence" value="ECO:0007669"/>
    <property type="project" value="InterPro"/>
</dbReference>
<evidence type="ECO:0000259" key="2">
    <source>
        <dbReference type="PROSITE" id="PS50110"/>
    </source>
</evidence>
<protein>
    <recommendedName>
        <fullName evidence="2">Response regulatory domain-containing protein</fullName>
    </recommendedName>
</protein>
<dbReference type="OrthoDB" id="9794577at2"/>
<evidence type="ECO:0000313" key="4">
    <source>
        <dbReference type="Proteomes" id="UP000050544"/>
    </source>
</evidence>
<dbReference type="InterPro" id="IPR001789">
    <property type="entry name" value="Sig_transdc_resp-reg_receiver"/>
</dbReference>
<dbReference type="SUPFAM" id="SSF52172">
    <property type="entry name" value="CheY-like"/>
    <property type="match status" value="1"/>
</dbReference>
<dbReference type="InterPro" id="IPR050625">
    <property type="entry name" value="ParA/MinD_ATPase"/>
</dbReference>
<dbReference type="InterPro" id="IPR002586">
    <property type="entry name" value="CobQ/CobB/MinD/ParA_Nub-bd_dom"/>
</dbReference>
<name>A0A0P6XHS0_9CHLR</name>
<dbReference type="GO" id="GO:0051782">
    <property type="term" value="P:negative regulation of cell division"/>
    <property type="evidence" value="ECO:0007669"/>
    <property type="project" value="TreeGrafter"/>
</dbReference>
<dbReference type="SMART" id="SM00448">
    <property type="entry name" value="REC"/>
    <property type="match status" value="1"/>
</dbReference>
<organism evidence="3 4">
    <name type="scientific">Thermanaerothrix daxensis</name>
    <dbReference type="NCBI Taxonomy" id="869279"/>
    <lineage>
        <taxon>Bacteria</taxon>
        <taxon>Bacillati</taxon>
        <taxon>Chloroflexota</taxon>
        <taxon>Anaerolineae</taxon>
        <taxon>Anaerolineales</taxon>
        <taxon>Anaerolineaceae</taxon>
        <taxon>Thermanaerothrix</taxon>
    </lineage>
</organism>
<evidence type="ECO:0000256" key="1">
    <source>
        <dbReference type="PROSITE-ProRule" id="PRU00169"/>
    </source>
</evidence>
<dbReference type="InterPro" id="IPR058245">
    <property type="entry name" value="NreC/VraR/RcsB-like_REC"/>
</dbReference>
<comment type="caution">
    <text evidence="1">Lacks conserved residue(s) required for the propagation of feature annotation.</text>
</comment>
<dbReference type="PANTHER" id="PTHR43384">
    <property type="entry name" value="SEPTUM SITE-DETERMINING PROTEIN MIND HOMOLOG, CHLOROPLASTIC-RELATED"/>
    <property type="match status" value="1"/>
</dbReference>
<dbReference type="STRING" id="869279.SE15_11935"/>
<dbReference type="InterPro" id="IPR011006">
    <property type="entry name" value="CheY-like_superfamily"/>
</dbReference>
<reference evidence="3 4" key="1">
    <citation type="submission" date="2015-07" db="EMBL/GenBank/DDBJ databases">
        <title>Whole genome sequence of Thermanaerothrix daxensis DSM 23592.</title>
        <authorList>
            <person name="Hemp J."/>
            <person name="Ward L.M."/>
            <person name="Pace L.A."/>
            <person name="Fischer W.W."/>
        </authorList>
    </citation>
    <scope>NUCLEOTIDE SEQUENCE [LARGE SCALE GENOMIC DNA]</scope>
    <source>
        <strain evidence="3 4">GNS-1</strain>
    </source>
</reference>
<dbReference type="GO" id="GO:0009898">
    <property type="term" value="C:cytoplasmic side of plasma membrane"/>
    <property type="evidence" value="ECO:0007669"/>
    <property type="project" value="TreeGrafter"/>
</dbReference>
<comment type="caution">
    <text evidence="3">The sequence shown here is derived from an EMBL/GenBank/DDBJ whole genome shotgun (WGS) entry which is preliminary data.</text>
</comment>
<accession>A0A0P6XHS0</accession>
<dbReference type="RefSeq" id="WP_054522313.1">
    <property type="nucleotide sequence ID" value="NZ_LGKO01000005.1"/>
</dbReference>
<dbReference type="Proteomes" id="UP000050544">
    <property type="component" value="Unassembled WGS sequence"/>
</dbReference>
<evidence type="ECO:0000313" key="3">
    <source>
        <dbReference type="EMBL" id="KPL82766.1"/>
    </source>
</evidence>
<dbReference type="Gene3D" id="3.40.50.300">
    <property type="entry name" value="P-loop containing nucleotide triphosphate hydrolases"/>
    <property type="match status" value="1"/>
</dbReference>
<dbReference type="GO" id="GO:0016887">
    <property type="term" value="F:ATP hydrolysis activity"/>
    <property type="evidence" value="ECO:0007669"/>
    <property type="project" value="TreeGrafter"/>
</dbReference>
<dbReference type="CDD" id="cd17535">
    <property type="entry name" value="REC_NarL-like"/>
    <property type="match status" value="1"/>
</dbReference>
<dbReference type="InterPro" id="IPR027417">
    <property type="entry name" value="P-loop_NTPase"/>
</dbReference>
<dbReference type="AlphaFoldDB" id="A0A0P6XHS0"/>
<dbReference type="Pfam" id="PF01656">
    <property type="entry name" value="CbiA"/>
    <property type="match status" value="1"/>
</dbReference>
<sequence length="415" mass="46094">MSDAHNLITVVLVENNPQLSKHLQKTLGLIEEIEVVNISMSAQEAVEAIRDLKPDIALIEYDLPDMNGITLTEMLRRDYPGTQVVLISQDNYTDLVLKAVRAGACDFITHDVSIKELTDVLRRASQLSLVERQRQTPSVGLPSGPTPIFVPGRGVNGRIVTVYSPKGGTGATTIAANLALALMNNEVRVTLVDGCLQYGDAHMFFNELGQFSVLDLVPRIYDLDIPLVESVMLLNRATGLYILPAPPRPEFAEKITGENFSRILEFMRRFSDYIVVNTHSFISDPVLAALDAGDVVVLVVEQQINAIRNVRLFLDLWDALGMSRERIALVMNRYRKDHPITVEKVSERLKHTVAITIPEDVEAAQKADALGIPILRSSKDSEIAQSFIALAEHVRKRITNLERAEAPRMRLFAVA</sequence>